<dbReference type="AlphaFoldDB" id="A0AAE3NEM2"/>
<accession>A0AAE3NEM2</accession>
<evidence type="ECO:0000313" key="1">
    <source>
        <dbReference type="EMBL" id="MDB0521777.1"/>
    </source>
</evidence>
<dbReference type="RefSeq" id="WP_184851464.1">
    <property type="nucleotide sequence ID" value="NZ_JABZEH010000002.1"/>
</dbReference>
<gene>
    <name evidence="1" type="ORF">LBW55_09145</name>
</gene>
<reference evidence="1" key="1">
    <citation type="submission" date="2021-09" db="EMBL/GenBank/DDBJ databases">
        <title>Genomic analysis of Ralstonia spp.</title>
        <authorList>
            <person name="Aburjaile F."/>
            <person name="Ariute J.C."/>
            <person name="Pais A.K.L."/>
            <person name="Albuquerque G.M.R."/>
            <person name="Silva A.M.F."/>
            <person name="Brenig B."/>
            <person name="Azevedo V."/>
            <person name="Matiuzzi M."/>
            <person name="Ramos R."/>
            <person name="Goes-Neto A."/>
            <person name="Soares S."/>
            <person name="Iseppon A.M.B."/>
            <person name="Souza E."/>
            <person name="Gama M."/>
        </authorList>
    </citation>
    <scope>NUCLEOTIDE SEQUENCE</scope>
    <source>
        <strain evidence="1">B4</strain>
    </source>
</reference>
<organism evidence="1 2">
    <name type="scientific">Ralstonia solanacearum</name>
    <name type="common">Pseudomonas solanacearum</name>
    <dbReference type="NCBI Taxonomy" id="305"/>
    <lineage>
        <taxon>Bacteria</taxon>
        <taxon>Pseudomonadati</taxon>
        <taxon>Pseudomonadota</taxon>
        <taxon>Betaproteobacteria</taxon>
        <taxon>Burkholderiales</taxon>
        <taxon>Burkholderiaceae</taxon>
        <taxon>Ralstonia</taxon>
        <taxon>Ralstonia solanacearum species complex</taxon>
    </lineage>
</organism>
<protein>
    <submittedName>
        <fullName evidence="1">Uncharacterized protein</fullName>
    </submittedName>
</protein>
<proteinExistence type="predicted"/>
<comment type="caution">
    <text evidence="1">The sequence shown here is derived from an EMBL/GenBank/DDBJ whole genome shotgun (WGS) entry which is preliminary data.</text>
</comment>
<evidence type="ECO:0000313" key="2">
    <source>
        <dbReference type="Proteomes" id="UP001143674"/>
    </source>
</evidence>
<name>A0AAE3NEM2_RALSL</name>
<dbReference type="Proteomes" id="UP001143674">
    <property type="component" value="Unassembled WGS sequence"/>
</dbReference>
<dbReference type="EMBL" id="JAIVEX010000004">
    <property type="protein sequence ID" value="MDB0521777.1"/>
    <property type="molecule type" value="Genomic_DNA"/>
</dbReference>
<sequence length="220" mass="24976">MDINGNESINDILAILRGEFSLLSESDGYIARFNGVRNSVGKWNWASDEMFSAIPFHHEINRFKRGRALKFRNLDEAMQRKAYAFGFNEDRLVLTMHPYEPGAQSGVECMVHSYEDGPSGTELMRYETSIQYPAENFNPKLIAIGSLQWIDVKTQVDVRVGLDGAFSVAAYCYEDGRVAYADRYAQGWAGQTRYDFFYGSDGCLDQILVGGVSWWRASRK</sequence>